<evidence type="ECO:0000313" key="5">
    <source>
        <dbReference type="Proteomes" id="UP000814176"/>
    </source>
</evidence>
<sequence length="177" mass="19299">MRLTWQLWLFISSLVQLTVTQEVGNTTDLVCRPFGTCEPCPNDALNEPFCQPFGNRRLMHCSPRTPSSAYHPASGPVPFRGDEHDFDRGPPPFAGADSDTGQSDPDGGEIPAWEACGRIVAKERGDFYEFLACNAVIAAVALVVLFMRSKRLQAMHARQLAARIGLVRGPPGGWATA</sequence>
<feature type="region of interest" description="Disordered" evidence="1">
    <location>
        <begin position="69"/>
        <end position="109"/>
    </location>
</feature>
<dbReference type="GeneID" id="72006485"/>
<keyword evidence="2" id="KW-1133">Transmembrane helix</keyword>
<feature type="transmembrane region" description="Helical" evidence="2">
    <location>
        <begin position="127"/>
        <end position="147"/>
    </location>
</feature>
<gene>
    <name evidence="4" type="ORF">C8Q71DRAFT_797491</name>
</gene>
<evidence type="ECO:0000256" key="2">
    <source>
        <dbReference type="SAM" id="Phobius"/>
    </source>
</evidence>
<keyword evidence="3" id="KW-0732">Signal</keyword>
<evidence type="ECO:0000256" key="1">
    <source>
        <dbReference type="SAM" id="MobiDB-lite"/>
    </source>
</evidence>
<keyword evidence="2" id="KW-0472">Membrane</keyword>
<keyword evidence="5" id="KW-1185">Reference proteome</keyword>
<keyword evidence="2" id="KW-0812">Transmembrane</keyword>
<dbReference type="Proteomes" id="UP000814176">
    <property type="component" value="Unassembled WGS sequence"/>
</dbReference>
<protein>
    <submittedName>
        <fullName evidence="4">Uncharacterized protein</fullName>
    </submittedName>
</protein>
<organism evidence="4 5">
    <name type="scientific">Rhodofomes roseus</name>
    <dbReference type="NCBI Taxonomy" id="34475"/>
    <lineage>
        <taxon>Eukaryota</taxon>
        <taxon>Fungi</taxon>
        <taxon>Dikarya</taxon>
        <taxon>Basidiomycota</taxon>
        <taxon>Agaricomycotina</taxon>
        <taxon>Agaricomycetes</taxon>
        <taxon>Polyporales</taxon>
        <taxon>Rhodofomes</taxon>
    </lineage>
</organism>
<proteinExistence type="predicted"/>
<name>A0ABQ8KCG7_9APHY</name>
<comment type="caution">
    <text evidence="4">The sequence shown here is derived from an EMBL/GenBank/DDBJ whole genome shotgun (WGS) entry which is preliminary data.</text>
</comment>
<feature type="chain" id="PRO_5047009409" evidence="3">
    <location>
        <begin position="21"/>
        <end position="177"/>
    </location>
</feature>
<evidence type="ECO:0000256" key="3">
    <source>
        <dbReference type="SAM" id="SignalP"/>
    </source>
</evidence>
<dbReference type="EMBL" id="JADCUA010000013">
    <property type="protein sequence ID" value="KAH9835290.1"/>
    <property type="molecule type" value="Genomic_DNA"/>
</dbReference>
<feature type="signal peptide" evidence="3">
    <location>
        <begin position="1"/>
        <end position="20"/>
    </location>
</feature>
<reference evidence="4 5" key="1">
    <citation type="journal article" date="2021" name="Environ. Microbiol.">
        <title>Gene family expansions and transcriptome signatures uncover fungal adaptations to wood decay.</title>
        <authorList>
            <person name="Hage H."/>
            <person name="Miyauchi S."/>
            <person name="Viragh M."/>
            <person name="Drula E."/>
            <person name="Min B."/>
            <person name="Chaduli D."/>
            <person name="Navarro D."/>
            <person name="Favel A."/>
            <person name="Norest M."/>
            <person name="Lesage-Meessen L."/>
            <person name="Balint B."/>
            <person name="Merenyi Z."/>
            <person name="de Eugenio L."/>
            <person name="Morin E."/>
            <person name="Martinez A.T."/>
            <person name="Baldrian P."/>
            <person name="Stursova M."/>
            <person name="Martinez M.J."/>
            <person name="Novotny C."/>
            <person name="Magnuson J.K."/>
            <person name="Spatafora J.W."/>
            <person name="Maurice S."/>
            <person name="Pangilinan J."/>
            <person name="Andreopoulos W."/>
            <person name="LaButti K."/>
            <person name="Hundley H."/>
            <person name="Na H."/>
            <person name="Kuo A."/>
            <person name="Barry K."/>
            <person name="Lipzen A."/>
            <person name="Henrissat B."/>
            <person name="Riley R."/>
            <person name="Ahrendt S."/>
            <person name="Nagy L.G."/>
            <person name="Grigoriev I.V."/>
            <person name="Martin F."/>
            <person name="Rosso M.N."/>
        </authorList>
    </citation>
    <scope>NUCLEOTIDE SEQUENCE [LARGE SCALE GENOMIC DNA]</scope>
    <source>
        <strain evidence="4 5">CIRM-BRFM 1785</strain>
    </source>
</reference>
<evidence type="ECO:0000313" key="4">
    <source>
        <dbReference type="EMBL" id="KAH9835290.1"/>
    </source>
</evidence>
<dbReference type="RefSeq" id="XP_047777723.1">
    <property type="nucleotide sequence ID" value="XM_047925753.1"/>
</dbReference>
<accession>A0ABQ8KCG7</accession>